<evidence type="ECO:0000256" key="3">
    <source>
        <dbReference type="ARBA" id="ARBA00022793"/>
    </source>
</evidence>
<evidence type="ECO:0000256" key="12">
    <source>
        <dbReference type="SAM" id="Phobius"/>
    </source>
</evidence>
<keyword evidence="1" id="KW-1003">Cell membrane</keyword>
<protein>
    <submittedName>
        <fullName evidence="13">Protein sorting system archaetidylserine decarboxylase</fullName>
    </submittedName>
</protein>
<keyword evidence="7" id="KW-0594">Phospholipid biosynthesis</keyword>
<keyword evidence="8" id="KW-0456">Lyase</keyword>
<keyword evidence="9" id="KW-1208">Phospholipid metabolism</keyword>
<dbReference type="InterPro" id="IPR003817">
    <property type="entry name" value="PS_Dcarbxylase"/>
</dbReference>
<feature type="region of interest" description="Disordered" evidence="11">
    <location>
        <begin position="131"/>
        <end position="168"/>
    </location>
</feature>
<proteinExistence type="predicted"/>
<feature type="transmembrane region" description="Helical" evidence="12">
    <location>
        <begin position="20"/>
        <end position="49"/>
    </location>
</feature>
<evidence type="ECO:0000256" key="7">
    <source>
        <dbReference type="ARBA" id="ARBA00023209"/>
    </source>
</evidence>
<evidence type="ECO:0000256" key="2">
    <source>
        <dbReference type="ARBA" id="ARBA00022516"/>
    </source>
</evidence>
<dbReference type="Pfam" id="PF02666">
    <property type="entry name" value="PS_Dcarbxylase"/>
    <property type="match status" value="2"/>
</dbReference>
<keyword evidence="6" id="KW-0865">Zymogen</keyword>
<dbReference type="PANTHER" id="PTHR35809">
    <property type="entry name" value="ARCHAETIDYLSERINE DECARBOXYLASE PROENZYME-RELATED"/>
    <property type="match status" value="1"/>
</dbReference>
<dbReference type="GO" id="GO:0016831">
    <property type="term" value="F:carboxy-lyase activity"/>
    <property type="evidence" value="ECO:0007669"/>
    <property type="project" value="UniProtKB-KW"/>
</dbReference>
<dbReference type="AlphaFoldDB" id="A0ABD5MTA0"/>
<dbReference type="EMBL" id="JBHMAJ010000007">
    <property type="protein sequence ID" value="MFB9824467.1"/>
    <property type="molecule type" value="Genomic_DNA"/>
</dbReference>
<keyword evidence="2" id="KW-0444">Lipid biosynthesis</keyword>
<sequence length="255" mass="26976">MIRVPVPDLAPGSERRVLVPFVLAIPFLLLVPPIGLLLLAAGVFSVYFYRDPDREPSGEGVLAPADGHVSVVREDGDNVRVGVFMSPFDVHVCRAPADGTVTRLDHRGAAHKPAFAKDSERNERFEYTLDAGGDALNDDADEGGPDADEGGPDADEGGPDADEDATDRGGVEAGVADAAGAVDRVDGALIAGWFARRITPYVSHGDSVTRGERIGYIAFGSRADVVLPSAYSREDVRVSRGEAVRAGESVIARRE</sequence>
<keyword evidence="4" id="KW-0443">Lipid metabolism</keyword>
<evidence type="ECO:0000256" key="9">
    <source>
        <dbReference type="ARBA" id="ARBA00023264"/>
    </source>
</evidence>
<evidence type="ECO:0000256" key="8">
    <source>
        <dbReference type="ARBA" id="ARBA00023239"/>
    </source>
</evidence>
<evidence type="ECO:0000256" key="6">
    <source>
        <dbReference type="ARBA" id="ARBA00023145"/>
    </source>
</evidence>
<evidence type="ECO:0000256" key="4">
    <source>
        <dbReference type="ARBA" id="ARBA00023098"/>
    </source>
</evidence>
<reference evidence="13" key="1">
    <citation type="submission" date="2024-09" db="EMBL/GenBank/DDBJ databases">
        <authorList>
            <person name="Sun Q."/>
        </authorList>
    </citation>
    <scope>NUCLEOTIDE SEQUENCE [LARGE SCALE GENOMIC DNA]</scope>
    <source>
        <strain evidence="13">JCM 31273</strain>
    </source>
</reference>
<keyword evidence="14" id="KW-1185">Reference proteome</keyword>
<evidence type="ECO:0000256" key="11">
    <source>
        <dbReference type="SAM" id="MobiDB-lite"/>
    </source>
</evidence>
<dbReference type="Proteomes" id="UP001589595">
    <property type="component" value="Unassembled WGS sequence"/>
</dbReference>
<keyword evidence="12" id="KW-0812">Transmembrane</keyword>
<evidence type="ECO:0000313" key="13">
    <source>
        <dbReference type="EMBL" id="MFB9824467.1"/>
    </source>
</evidence>
<dbReference type="GO" id="GO:0008654">
    <property type="term" value="P:phospholipid biosynthetic process"/>
    <property type="evidence" value="ECO:0007669"/>
    <property type="project" value="UniProtKB-KW"/>
</dbReference>
<dbReference type="PANTHER" id="PTHR35809:SF1">
    <property type="entry name" value="ARCHAETIDYLSERINE DECARBOXYLASE PROENZYME-RELATED"/>
    <property type="match status" value="1"/>
</dbReference>
<evidence type="ECO:0000313" key="14">
    <source>
        <dbReference type="Proteomes" id="UP001589595"/>
    </source>
</evidence>
<organism evidence="13 14">
    <name type="scientific">Halobaculum roseum</name>
    <dbReference type="NCBI Taxonomy" id="2175149"/>
    <lineage>
        <taxon>Archaea</taxon>
        <taxon>Methanobacteriati</taxon>
        <taxon>Methanobacteriota</taxon>
        <taxon>Stenosarchaea group</taxon>
        <taxon>Halobacteria</taxon>
        <taxon>Halobacteriales</taxon>
        <taxon>Haloferacaceae</taxon>
        <taxon>Halobaculum</taxon>
    </lineage>
</organism>
<comment type="caution">
    <text evidence="13">The sequence shown here is derived from an EMBL/GenBank/DDBJ whole genome shotgun (WGS) entry which is preliminary data.</text>
</comment>
<accession>A0ABD5MTA0</accession>
<dbReference type="NCBIfam" id="NF003683">
    <property type="entry name" value="PRK05305.2-3"/>
    <property type="match status" value="1"/>
</dbReference>
<keyword evidence="10" id="KW-0670">Pyruvate</keyword>
<evidence type="ECO:0000256" key="10">
    <source>
        <dbReference type="ARBA" id="ARBA00023317"/>
    </source>
</evidence>
<dbReference type="NCBIfam" id="NF038088">
    <property type="entry name" value="anchor_synt_D"/>
    <property type="match status" value="1"/>
</dbReference>
<evidence type="ECO:0000256" key="1">
    <source>
        <dbReference type="ARBA" id="ARBA00022475"/>
    </source>
</evidence>
<keyword evidence="3" id="KW-0210">Decarboxylase</keyword>
<dbReference type="InterPro" id="IPR033175">
    <property type="entry name" value="PSD-A"/>
</dbReference>
<feature type="compositionally biased region" description="Acidic residues" evidence="11">
    <location>
        <begin position="136"/>
        <end position="165"/>
    </location>
</feature>
<name>A0ABD5MTA0_9EURY</name>
<gene>
    <name evidence="13" type="ORF">ACFFOL_09850</name>
</gene>
<dbReference type="RefSeq" id="WP_222920878.1">
    <property type="nucleotide sequence ID" value="NZ_CP082286.1"/>
</dbReference>
<dbReference type="GeneID" id="67210903"/>
<keyword evidence="12" id="KW-1133">Transmembrane helix</keyword>
<evidence type="ECO:0000256" key="5">
    <source>
        <dbReference type="ARBA" id="ARBA00023136"/>
    </source>
</evidence>
<keyword evidence="5 12" id="KW-0472">Membrane</keyword>